<proteinExistence type="predicted"/>
<organism evidence="2 3">
    <name type="scientific">Rhizoctonia solani</name>
    <dbReference type="NCBI Taxonomy" id="456999"/>
    <lineage>
        <taxon>Eukaryota</taxon>
        <taxon>Fungi</taxon>
        <taxon>Dikarya</taxon>
        <taxon>Basidiomycota</taxon>
        <taxon>Agaricomycotina</taxon>
        <taxon>Agaricomycetes</taxon>
        <taxon>Cantharellales</taxon>
        <taxon>Ceratobasidiaceae</taxon>
        <taxon>Rhizoctonia</taxon>
    </lineage>
</organism>
<name>A0A8H3DYL2_9AGAM</name>
<evidence type="ECO:0000313" key="3">
    <source>
        <dbReference type="Proteomes" id="UP000663827"/>
    </source>
</evidence>
<dbReference type="AlphaFoldDB" id="A0A8H3DYL2"/>
<dbReference type="EMBL" id="CAJNJQ010000822">
    <property type="protein sequence ID" value="CAE7102275.1"/>
    <property type="molecule type" value="Genomic_DNA"/>
</dbReference>
<sequence length="1052" mass="118380">MPGIYFNETLATAISFLGSSAPSANPSLASASSLCNSDKERLLIEFPLPLNSGWYAQQKCTRFRTFEHRKERRGVRHEFILLKLLDDSVCRVERMGDPNARFDAIRPQGSIAYDIAQSFRPDEMDKACLGTSDIIAEVTLPYNFDIMDVLKICRAIHEGEKTRKYTLQVYNCWFFSLAIQVCLVRMISGWESSELLEGWHSHVYEAIQNMDSSDQTFLTPDPSYLNLPKLLWIYDILASHSSHRDFSTVMESVKTRLRSQLGSRWEANKQKLAQGINDLLWYSTIHLSLGNIVEENVEEAVVGTLREGSGLAGCHTTAVRRYMTVDTPHRFLMPPTSDPNSGSHQSLEQLKYRFLFNLTTLLSSSGAQVSESSQSTFAFTGRGPRYQTGTKSSKECADEFKLDFTGSHGEQFTKNIPACRRHWLKHCVLYAGCFFLWVLRKIASTISGASLLYPHAKPTLSLTIDKQLGNIVTGLQYLKTITCADLERYIEELRVLTADSDAAWGKRPWTSICQFINQCTPDTIFNLGGAELIWFKPQEQHETRSVLDFQVHVLDRIKIHAREVENKWLGSATHIQTELVDVLSQVWKLIREGNDIFQKVCSFTFSKKPISQPQKLHQVSFNRPYYFDDYRNVYSHDGMLISYGSSNFQEDELFIPVFHIDGLPYWFNLAGLFYRATDGIVGRVSLFNLQSTPRGMSYLPHATPAPVKILFPPIPKLEYLLGEPYMYDDRVSLAWPLAAFCTWALQQLQLSEAPVRSVLCNRQGVHEFILLSCDVITSSSAVTQLWFRIERYPGFGALLNKTKPVVNTLRASTKLQKLRDLCELRDSFMYNAHENPNEVLRFKHIAEMFQYIAGHSSGYSLLGANCRWICYALLECLREARPCYGGDWFPSRHERPTADVKVAQLAKSHYLRDKHPTCCGSQYLISQNSGAITRATLGLASIAVSSSSQNTYNGGPQYAADQGGMYGTPRSLPESAISQHQPAPAASAAPQAPSTNRASSSSTIPPNVTQPLQPNPRQNDVSPPPAGANATHHPQSPPIEQTSSAQLQQRNT</sequence>
<feature type="region of interest" description="Disordered" evidence="1">
    <location>
        <begin position="948"/>
        <end position="1052"/>
    </location>
</feature>
<evidence type="ECO:0000256" key="1">
    <source>
        <dbReference type="SAM" id="MobiDB-lite"/>
    </source>
</evidence>
<feature type="non-terminal residue" evidence="2">
    <location>
        <position position="1"/>
    </location>
</feature>
<feature type="compositionally biased region" description="Polar residues" evidence="1">
    <location>
        <begin position="1032"/>
        <end position="1052"/>
    </location>
</feature>
<feature type="compositionally biased region" description="Polar residues" evidence="1">
    <location>
        <begin position="995"/>
        <end position="1021"/>
    </location>
</feature>
<reference evidence="2" key="1">
    <citation type="submission" date="2021-01" db="EMBL/GenBank/DDBJ databases">
        <authorList>
            <person name="Kaushik A."/>
        </authorList>
    </citation>
    <scope>NUCLEOTIDE SEQUENCE</scope>
    <source>
        <strain evidence="2">AG5</strain>
    </source>
</reference>
<dbReference type="Proteomes" id="UP000663827">
    <property type="component" value="Unassembled WGS sequence"/>
</dbReference>
<comment type="caution">
    <text evidence="2">The sequence shown here is derived from an EMBL/GenBank/DDBJ whole genome shotgun (WGS) entry which is preliminary data.</text>
</comment>
<accession>A0A8H3DYL2</accession>
<gene>
    <name evidence="2" type="ORF">RDB_LOCUS41480</name>
</gene>
<feature type="compositionally biased region" description="Low complexity" evidence="1">
    <location>
        <begin position="975"/>
        <end position="994"/>
    </location>
</feature>
<evidence type="ECO:0000313" key="2">
    <source>
        <dbReference type="EMBL" id="CAE7102275.1"/>
    </source>
</evidence>
<protein>
    <submittedName>
        <fullName evidence="2">Uncharacterized protein</fullName>
    </submittedName>
</protein>